<evidence type="ECO:0008006" key="3">
    <source>
        <dbReference type="Google" id="ProtNLM"/>
    </source>
</evidence>
<dbReference type="STRING" id="1300222.I532_08762"/>
<dbReference type="EMBL" id="APBN01000003">
    <property type="protein sequence ID" value="EMT52858.1"/>
    <property type="molecule type" value="Genomic_DNA"/>
</dbReference>
<reference evidence="1 2" key="1">
    <citation type="submission" date="2013-03" db="EMBL/GenBank/DDBJ databases">
        <title>Assembly of a new bacterial strain Brevibacillus borstelensis AK1.</title>
        <authorList>
            <person name="Rajan I."/>
            <person name="PoliReddy D."/>
            <person name="Sugumar T."/>
            <person name="Rathinam K."/>
            <person name="Alqarawi S."/>
            <person name="Khalil A.B."/>
            <person name="Sivakumar N."/>
        </authorList>
    </citation>
    <scope>NUCLEOTIDE SEQUENCE [LARGE SCALE GENOMIC DNA]</scope>
    <source>
        <strain evidence="1 2">AK1</strain>
    </source>
</reference>
<dbReference type="Pfam" id="PF06089">
    <property type="entry name" value="Asparaginase_II"/>
    <property type="match status" value="1"/>
</dbReference>
<dbReference type="InterPro" id="IPR010349">
    <property type="entry name" value="Asparaginase_II"/>
</dbReference>
<proteinExistence type="predicted"/>
<dbReference type="RefSeq" id="WP_003387690.1">
    <property type="nucleotide sequence ID" value="NZ_APBN01000003.1"/>
</dbReference>
<protein>
    <recommendedName>
        <fullName evidence="3">L-asparaginase II</fullName>
    </recommendedName>
</protein>
<dbReference type="PANTHER" id="PTHR42110:SF1">
    <property type="entry name" value="L-ASPARAGINASE, PUTATIVE (AFU_ORTHOLOGUE AFUA_3G11890)-RELATED"/>
    <property type="match status" value="1"/>
</dbReference>
<dbReference type="PANTHER" id="PTHR42110">
    <property type="entry name" value="L-ASPARAGINASE, PUTATIVE (AFU_ORTHOLOGUE AFUA_3G11890)-RELATED"/>
    <property type="match status" value="1"/>
</dbReference>
<dbReference type="Proteomes" id="UP000012081">
    <property type="component" value="Unassembled WGS sequence"/>
</dbReference>
<gene>
    <name evidence="1" type="ORF">I532_08762</name>
</gene>
<dbReference type="GeneID" id="89500865"/>
<dbReference type="AlphaFoldDB" id="M8DH73"/>
<sequence length="341" mass="36877">MNLVANVYRGDAVESTHLGHVAVVDANGNLLYSYGDPHRQTFARSSMKPIQAIPVIETGTADKFGLEPADLSLCCASHSGEPRHRSRAMEMLIRAGQPEEMLQCGTHVPRDEESYKELIRAGKPLTPIYSNCSGKHAGMIATAVHMGEEVATYHLPEHPVQQRILDAVVDLTSYPKDKIVLGTDGCGVPVHRLPLAHYAWAYAKMARPDVIENPTRRQAVARITDAMIAHPEMVGGNNRYCTDLMTAFAGRVFGKAGAESVYCLGDRQTGIGIAVKIEDGGPRAIYAVVNEVLRQLGIGTDGPLEKLAEYTNPIVKNMSGKAVGRIETAFTLHASNTPLGV</sequence>
<evidence type="ECO:0000313" key="2">
    <source>
        <dbReference type="Proteomes" id="UP000012081"/>
    </source>
</evidence>
<evidence type="ECO:0000313" key="1">
    <source>
        <dbReference type="EMBL" id="EMT52858.1"/>
    </source>
</evidence>
<accession>M8DH73</accession>
<comment type="caution">
    <text evidence="1">The sequence shown here is derived from an EMBL/GenBank/DDBJ whole genome shotgun (WGS) entry which is preliminary data.</text>
</comment>
<keyword evidence="2" id="KW-1185">Reference proteome</keyword>
<name>M8DH73_9BACL</name>
<dbReference type="PATRIC" id="fig|1300222.3.peg.1805"/>
<dbReference type="OrthoDB" id="9770793at2"/>
<organism evidence="1 2">
    <name type="scientific">Brevibacillus borstelensis AK1</name>
    <dbReference type="NCBI Taxonomy" id="1300222"/>
    <lineage>
        <taxon>Bacteria</taxon>
        <taxon>Bacillati</taxon>
        <taxon>Bacillota</taxon>
        <taxon>Bacilli</taxon>
        <taxon>Bacillales</taxon>
        <taxon>Paenibacillaceae</taxon>
        <taxon>Brevibacillus</taxon>
    </lineage>
</organism>